<feature type="transmembrane region" description="Helical" evidence="1">
    <location>
        <begin position="171"/>
        <end position="191"/>
    </location>
</feature>
<feature type="transmembrane region" description="Helical" evidence="1">
    <location>
        <begin position="109"/>
        <end position="131"/>
    </location>
</feature>
<accession>A0A4V3CXA7</accession>
<proteinExistence type="predicted"/>
<keyword evidence="1" id="KW-0472">Membrane</keyword>
<reference evidence="2 3" key="1">
    <citation type="submission" date="2019-03" db="EMBL/GenBank/DDBJ databases">
        <title>Genomic analyses of the natural microbiome of Caenorhabditis elegans.</title>
        <authorList>
            <person name="Samuel B."/>
        </authorList>
    </citation>
    <scope>NUCLEOTIDE SEQUENCE [LARGE SCALE GENOMIC DNA]</scope>
    <source>
        <strain evidence="2 3">JUb18</strain>
    </source>
</reference>
<keyword evidence="1" id="KW-0812">Transmembrane</keyword>
<comment type="caution">
    <text evidence="2">The sequence shown here is derived from an EMBL/GenBank/DDBJ whole genome shotgun (WGS) entry which is preliminary data.</text>
</comment>
<protein>
    <submittedName>
        <fullName evidence="2">LexA-binding, inner membrane-associated putative hydrolase</fullName>
    </submittedName>
</protein>
<keyword evidence="3" id="KW-1185">Reference proteome</keyword>
<dbReference type="Pfam" id="PF04307">
    <property type="entry name" value="YdjM"/>
    <property type="match status" value="2"/>
</dbReference>
<evidence type="ECO:0000256" key="1">
    <source>
        <dbReference type="SAM" id="Phobius"/>
    </source>
</evidence>
<feature type="transmembrane region" description="Helical" evidence="1">
    <location>
        <begin position="143"/>
        <end position="165"/>
    </location>
</feature>
<feature type="transmembrane region" description="Helical" evidence="1">
    <location>
        <begin position="59"/>
        <end position="77"/>
    </location>
</feature>
<dbReference type="RefSeq" id="WP_133617797.1">
    <property type="nucleotide sequence ID" value="NZ_SNYA01000009.1"/>
</dbReference>
<feature type="transmembrane region" description="Helical" evidence="1">
    <location>
        <begin position="84"/>
        <end position="103"/>
    </location>
</feature>
<dbReference type="OrthoDB" id="3425909at2"/>
<organism evidence="2 3">
    <name type="scientific">Leucobacter luti</name>
    <dbReference type="NCBI Taxonomy" id="340320"/>
    <lineage>
        <taxon>Bacteria</taxon>
        <taxon>Bacillati</taxon>
        <taxon>Actinomycetota</taxon>
        <taxon>Actinomycetes</taxon>
        <taxon>Micrococcales</taxon>
        <taxon>Microbacteriaceae</taxon>
        <taxon>Leucobacter</taxon>
    </lineage>
</organism>
<keyword evidence="2" id="KW-0378">Hydrolase</keyword>
<name>A0A4V3CXA7_9MICO</name>
<dbReference type="InterPro" id="IPR007404">
    <property type="entry name" value="YdjM-like"/>
</dbReference>
<evidence type="ECO:0000313" key="2">
    <source>
        <dbReference type="EMBL" id="TDP89548.1"/>
    </source>
</evidence>
<keyword evidence="1" id="KW-1133">Transmembrane helix</keyword>
<dbReference type="GO" id="GO:0016787">
    <property type="term" value="F:hydrolase activity"/>
    <property type="evidence" value="ECO:0007669"/>
    <property type="project" value="UniProtKB-KW"/>
</dbReference>
<evidence type="ECO:0000313" key="3">
    <source>
        <dbReference type="Proteomes" id="UP000295601"/>
    </source>
</evidence>
<feature type="transmembrane region" description="Helical" evidence="1">
    <location>
        <begin position="232"/>
        <end position="254"/>
    </location>
</feature>
<dbReference type="EMBL" id="SNYA01000009">
    <property type="protein sequence ID" value="TDP89548.1"/>
    <property type="molecule type" value="Genomic_DNA"/>
</dbReference>
<dbReference type="AlphaFoldDB" id="A0A4V3CXA7"/>
<dbReference type="Proteomes" id="UP000295601">
    <property type="component" value="Unassembled WGS sequence"/>
</dbReference>
<sequence>MMGVNHAISGAAAWTALAVTAPGFPALGYTPMEPWQVITGAVICAGAALLPDADHHSATIAYAVPGGGVVTGVAGALTGGHRHGMHSILAVVGIWFATGWLAGLSWQPAWWGSAIPIGAALAIMFLVTISLKVLKLAKSWPRAWMFGILGGAVLGLAMPDALGWFQLAVTVGYAVHLLGDYLTVQGINWFWPLKIRAPKFISNIPILKDMWGENGYFSLPLLGTAGSWREAIVGWVMSLYVLAGFGASLLSPLLP</sequence>
<gene>
    <name evidence="2" type="ORF">EDF62_3279</name>
</gene>